<dbReference type="InterPro" id="IPR005302">
    <property type="entry name" value="MoCF_Sase_C"/>
</dbReference>
<feature type="domain" description="MOSC" evidence="1">
    <location>
        <begin position="21"/>
        <end position="151"/>
    </location>
</feature>
<evidence type="ECO:0000259" key="1">
    <source>
        <dbReference type="PROSITE" id="PS51340"/>
    </source>
</evidence>
<reference evidence="2 3" key="1">
    <citation type="journal article" date="2019" name="Int. J. Syst. Evol. Microbiol.">
        <title>The Global Catalogue of Microorganisms (GCM) 10K type strain sequencing project: providing services to taxonomists for standard genome sequencing and annotation.</title>
        <authorList>
            <consortium name="The Broad Institute Genomics Platform"/>
            <consortium name="The Broad Institute Genome Sequencing Center for Infectious Disease"/>
            <person name="Wu L."/>
            <person name="Ma J."/>
        </authorList>
    </citation>
    <scope>NUCLEOTIDE SEQUENCE [LARGE SCALE GENOMIC DNA]</scope>
    <source>
        <strain evidence="2 3">JCM 14046</strain>
    </source>
</reference>
<evidence type="ECO:0000313" key="3">
    <source>
        <dbReference type="Proteomes" id="UP001501612"/>
    </source>
</evidence>
<comment type="caution">
    <text evidence="2">The sequence shown here is derived from an EMBL/GenBank/DDBJ whole genome shotgun (WGS) entry which is preliminary data.</text>
</comment>
<dbReference type="PROSITE" id="PS51340">
    <property type="entry name" value="MOSC"/>
    <property type="match status" value="1"/>
</dbReference>
<protein>
    <submittedName>
        <fullName evidence="2">MOSC domain-containing protein</fullName>
    </submittedName>
</protein>
<dbReference type="EMBL" id="BAAAMY010000005">
    <property type="protein sequence ID" value="GAA1919983.1"/>
    <property type="molecule type" value="Genomic_DNA"/>
</dbReference>
<gene>
    <name evidence="2" type="ORF">GCM10009737_21900</name>
</gene>
<dbReference type="RefSeq" id="WP_344007081.1">
    <property type="nucleotide sequence ID" value="NZ_BAAAMY010000005.1"/>
</dbReference>
<evidence type="ECO:0000313" key="2">
    <source>
        <dbReference type="EMBL" id="GAA1919983.1"/>
    </source>
</evidence>
<dbReference type="SUPFAM" id="SSF50800">
    <property type="entry name" value="PK beta-barrel domain-like"/>
    <property type="match status" value="1"/>
</dbReference>
<proteinExistence type="predicted"/>
<accession>A0ABN2PI43</accession>
<dbReference type="PANTHER" id="PTHR36930:SF1">
    <property type="entry name" value="MOSC DOMAIN-CONTAINING PROTEIN"/>
    <property type="match status" value="1"/>
</dbReference>
<dbReference type="Gene3D" id="2.40.33.20">
    <property type="entry name" value="PK beta-barrel domain-like"/>
    <property type="match status" value="1"/>
</dbReference>
<dbReference type="Pfam" id="PF03473">
    <property type="entry name" value="MOSC"/>
    <property type="match status" value="1"/>
</dbReference>
<dbReference type="Proteomes" id="UP001501612">
    <property type="component" value="Unassembled WGS sequence"/>
</dbReference>
<sequence length="163" mass="17137">MSETTRVAEIHLAKGRRLPTRSVERVTAETGKGLVGDRYHGTRHRHVSVQSRSQLDDAAERYGAPIASALTRRNLTVEDGEVPTAPGSRITVGEGADAVELEVVRVAAPCKLLDDTIGPDAQHALRRGRAGAVCRVLAGGEIAVGSTVVMSPPPPPSHDGEPG</sequence>
<dbReference type="PANTHER" id="PTHR36930">
    <property type="entry name" value="METAL-SULFUR CLUSTER BIOSYNTHESIS PROTEINS YUAD-RELATED"/>
    <property type="match status" value="1"/>
</dbReference>
<name>A0ABN2PI43_9ACTN</name>
<organism evidence="2 3">
    <name type="scientific">Nocardioides lentus</name>
    <dbReference type="NCBI Taxonomy" id="338077"/>
    <lineage>
        <taxon>Bacteria</taxon>
        <taxon>Bacillati</taxon>
        <taxon>Actinomycetota</taxon>
        <taxon>Actinomycetes</taxon>
        <taxon>Propionibacteriales</taxon>
        <taxon>Nocardioidaceae</taxon>
        <taxon>Nocardioides</taxon>
    </lineage>
</organism>
<keyword evidence="3" id="KW-1185">Reference proteome</keyword>
<dbReference type="InterPro" id="IPR052716">
    <property type="entry name" value="MOSC_domain"/>
</dbReference>
<dbReference type="InterPro" id="IPR011037">
    <property type="entry name" value="Pyrv_Knase-like_insert_dom_sf"/>
</dbReference>